<dbReference type="RefSeq" id="WP_152871956.1">
    <property type="nucleotide sequence ID" value="NZ_WBSL01000007.1"/>
</dbReference>
<dbReference type="Proteomes" id="UP000484842">
    <property type="component" value="Unassembled WGS sequence"/>
</dbReference>
<dbReference type="CDD" id="cd06259">
    <property type="entry name" value="YdcF-like"/>
    <property type="match status" value="1"/>
</dbReference>
<dbReference type="PANTHER" id="PTHR30336">
    <property type="entry name" value="INNER MEMBRANE PROTEIN, PROBABLE PERMEASE"/>
    <property type="match status" value="1"/>
</dbReference>
<feature type="domain" description="DUF218" evidence="1">
    <location>
        <begin position="42"/>
        <end position="196"/>
    </location>
</feature>
<proteinExistence type="predicted"/>
<dbReference type="AlphaFoldDB" id="A0A7X1NXQ5"/>
<sequence>MWPLVRTALLGVCLGAALLLGTPALRVPLQWLEVGDRPEVADAIIILGSGADCATGRLYSMTRARTDRAIALVRAGYSQRLTVTDVSGAGGTCVDAAAAQAHYIRERLTDRRAQVFRLDAALDTRSEALRTQELAGARGWQRLLVVTSPLHTRRAKLLFQALDLDVRVIAAQEVQFDARLPTVAHRLSALKVLAHEGGGFARGVLNGWF</sequence>
<keyword evidence="3" id="KW-1185">Reference proteome</keyword>
<name>A0A7X1NXQ5_9DEIO</name>
<organism evidence="2 3">
    <name type="scientific">Deinococcus terrestris</name>
    <dbReference type="NCBI Taxonomy" id="2651870"/>
    <lineage>
        <taxon>Bacteria</taxon>
        <taxon>Thermotogati</taxon>
        <taxon>Deinococcota</taxon>
        <taxon>Deinococci</taxon>
        <taxon>Deinococcales</taxon>
        <taxon>Deinococcaceae</taxon>
        <taxon>Deinococcus</taxon>
    </lineage>
</organism>
<reference evidence="2 3" key="1">
    <citation type="submission" date="2019-10" db="EMBL/GenBank/DDBJ databases">
        <title>Deinococcus sp. isolated from soil.</title>
        <authorList>
            <person name="Li Y."/>
            <person name="Wang J."/>
        </authorList>
    </citation>
    <scope>NUCLEOTIDE SEQUENCE [LARGE SCALE GENOMIC DNA]</scope>
    <source>
        <strain evidence="2 3">SDU3-2</strain>
    </source>
</reference>
<dbReference type="InterPro" id="IPR051599">
    <property type="entry name" value="Cell_Envelope_Assoc"/>
</dbReference>
<dbReference type="EMBL" id="WBSL01000007">
    <property type="protein sequence ID" value="MPY67623.1"/>
    <property type="molecule type" value="Genomic_DNA"/>
</dbReference>
<evidence type="ECO:0000313" key="2">
    <source>
        <dbReference type="EMBL" id="MPY67623.1"/>
    </source>
</evidence>
<gene>
    <name evidence="2" type="ORF">F8S09_13170</name>
</gene>
<accession>A0A7X1NXQ5</accession>
<dbReference type="GO" id="GO:0005886">
    <property type="term" value="C:plasma membrane"/>
    <property type="evidence" value="ECO:0007669"/>
    <property type="project" value="TreeGrafter"/>
</dbReference>
<dbReference type="InterPro" id="IPR003848">
    <property type="entry name" value="DUF218"/>
</dbReference>
<protein>
    <submittedName>
        <fullName evidence="2">YdcF family protein</fullName>
    </submittedName>
</protein>
<dbReference type="Pfam" id="PF02698">
    <property type="entry name" value="DUF218"/>
    <property type="match status" value="1"/>
</dbReference>
<evidence type="ECO:0000259" key="1">
    <source>
        <dbReference type="Pfam" id="PF02698"/>
    </source>
</evidence>
<dbReference type="GO" id="GO:0043164">
    <property type="term" value="P:Gram-negative-bacterium-type cell wall biogenesis"/>
    <property type="evidence" value="ECO:0007669"/>
    <property type="project" value="TreeGrafter"/>
</dbReference>
<comment type="caution">
    <text evidence="2">The sequence shown here is derived from an EMBL/GenBank/DDBJ whole genome shotgun (WGS) entry which is preliminary data.</text>
</comment>
<dbReference type="GO" id="GO:0000270">
    <property type="term" value="P:peptidoglycan metabolic process"/>
    <property type="evidence" value="ECO:0007669"/>
    <property type="project" value="TreeGrafter"/>
</dbReference>
<dbReference type="PANTHER" id="PTHR30336:SF4">
    <property type="entry name" value="ENVELOPE BIOGENESIS FACTOR ELYC"/>
    <property type="match status" value="1"/>
</dbReference>
<evidence type="ECO:0000313" key="3">
    <source>
        <dbReference type="Proteomes" id="UP000484842"/>
    </source>
</evidence>